<reference evidence="1" key="1">
    <citation type="submission" date="2020-01" db="EMBL/GenBank/DDBJ databases">
        <authorList>
            <person name="Mishra B."/>
        </authorList>
    </citation>
    <scope>NUCLEOTIDE SEQUENCE [LARGE SCALE GENOMIC DNA]</scope>
</reference>
<evidence type="ECO:0000313" key="1">
    <source>
        <dbReference type="EMBL" id="CAA7059940.1"/>
    </source>
</evidence>
<sequence>MPPPETTVWAINSKVQHYYSESERMEGTGSWDSLLNGPKSNRSRFQRQHLSRIRVACWNRRRSSSRNVFRVGQSHCFFIRIFFQYPDIVVETWVMELSLLAHMRHEPCW</sequence>
<dbReference type="EMBL" id="CACVBM020001806">
    <property type="protein sequence ID" value="CAA7059940.1"/>
    <property type="molecule type" value="Genomic_DNA"/>
</dbReference>
<name>A0A6D2L089_9BRAS</name>
<keyword evidence="2" id="KW-1185">Reference proteome</keyword>
<dbReference type="Proteomes" id="UP000467841">
    <property type="component" value="Unassembled WGS sequence"/>
</dbReference>
<proteinExistence type="predicted"/>
<comment type="caution">
    <text evidence="1">The sequence shown here is derived from an EMBL/GenBank/DDBJ whole genome shotgun (WGS) entry which is preliminary data.</text>
</comment>
<accession>A0A6D2L089</accession>
<dbReference type="AlphaFoldDB" id="A0A6D2L089"/>
<organism evidence="1 2">
    <name type="scientific">Microthlaspi erraticum</name>
    <dbReference type="NCBI Taxonomy" id="1685480"/>
    <lineage>
        <taxon>Eukaryota</taxon>
        <taxon>Viridiplantae</taxon>
        <taxon>Streptophyta</taxon>
        <taxon>Embryophyta</taxon>
        <taxon>Tracheophyta</taxon>
        <taxon>Spermatophyta</taxon>
        <taxon>Magnoliopsida</taxon>
        <taxon>eudicotyledons</taxon>
        <taxon>Gunneridae</taxon>
        <taxon>Pentapetalae</taxon>
        <taxon>rosids</taxon>
        <taxon>malvids</taxon>
        <taxon>Brassicales</taxon>
        <taxon>Brassicaceae</taxon>
        <taxon>Coluteocarpeae</taxon>
        <taxon>Microthlaspi</taxon>
    </lineage>
</organism>
<gene>
    <name evidence="1" type="ORF">MERR_LOCUS47176</name>
</gene>
<evidence type="ECO:0000313" key="2">
    <source>
        <dbReference type="Proteomes" id="UP000467841"/>
    </source>
</evidence>
<protein>
    <submittedName>
        <fullName evidence="1">Uncharacterized protein</fullName>
    </submittedName>
</protein>